<proteinExistence type="predicted"/>
<keyword evidence="2" id="KW-1185">Reference proteome</keyword>
<dbReference type="EMBL" id="CP150484">
    <property type="protein sequence ID" value="WYW20669.1"/>
    <property type="molecule type" value="Genomic_DNA"/>
</dbReference>
<accession>A0ACD5BMY6</accession>
<organism evidence="1 2">
    <name type="scientific">Amycolatopsis coloradensis</name>
    <dbReference type="NCBI Taxonomy" id="76021"/>
    <lineage>
        <taxon>Bacteria</taxon>
        <taxon>Bacillati</taxon>
        <taxon>Actinomycetota</taxon>
        <taxon>Actinomycetes</taxon>
        <taxon>Pseudonocardiales</taxon>
        <taxon>Pseudonocardiaceae</taxon>
        <taxon>Amycolatopsis</taxon>
    </lineage>
</organism>
<gene>
    <name evidence="1" type="ORF">LCL61_34480</name>
</gene>
<dbReference type="Proteomes" id="UP001456344">
    <property type="component" value="Chromosome"/>
</dbReference>
<reference evidence="1" key="1">
    <citation type="submission" date="2023-10" db="EMBL/GenBank/DDBJ databases">
        <title>Whole genome sequencing of actinobacterial strain Amycolatopsis sp. (BCA-696) identifies the underlying plant growth-promoting genes.</title>
        <authorList>
            <person name="Gandham P."/>
            <person name="Vadla N."/>
            <person name="Saji A."/>
            <person name="Srinivas V."/>
            <person name="Ruperao P."/>
            <person name="Selvanayagam S."/>
            <person name="Saxena R.K."/>
            <person name="Rathore A."/>
            <person name="Gopalakrishnan S."/>
            <person name="Thakur V."/>
        </authorList>
    </citation>
    <scope>NUCLEOTIDE SEQUENCE</scope>
    <source>
        <strain evidence="1">BCA-696</strain>
    </source>
</reference>
<name>A0ACD5BMY6_9PSEU</name>
<protein>
    <submittedName>
        <fullName evidence="1">Uncharacterized protein</fullName>
    </submittedName>
</protein>
<evidence type="ECO:0000313" key="1">
    <source>
        <dbReference type="EMBL" id="WYW20669.1"/>
    </source>
</evidence>
<evidence type="ECO:0000313" key="2">
    <source>
        <dbReference type="Proteomes" id="UP001456344"/>
    </source>
</evidence>
<sequence length="45" mass="5346">MHTRHDKEFHHFFPKAFLKKNGIEFSLANVCANLIMPLGDEYLRE</sequence>